<keyword evidence="10" id="KW-1185">Reference proteome</keyword>
<evidence type="ECO:0000313" key="9">
    <source>
        <dbReference type="EMBL" id="SFB78445.1"/>
    </source>
</evidence>
<accession>A0A1I1DTZ9</accession>
<comment type="similarity">
    <text evidence="2">Belongs to the class-V pyridoxal-phosphate-dependent aminotransferase family. Csd subfamily.</text>
</comment>
<evidence type="ECO:0000259" key="8">
    <source>
        <dbReference type="Pfam" id="PF00266"/>
    </source>
</evidence>
<comment type="catalytic activity">
    <reaction evidence="6">
        <text>(sulfur carrier)-H + L-cysteine = (sulfur carrier)-SH + L-alanine</text>
        <dbReference type="Rhea" id="RHEA:43892"/>
        <dbReference type="Rhea" id="RHEA-COMP:14737"/>
        <dbReference type="Rhea" id="RHEA-COMP:14739"/>
        <dbReference type="ChEBI" id="CHEBI:29917"/>
        <dbReference type="ChEBI" id="CHEBI:35235"/>
        <dbReference type="ChEBI" id="CHEBI:57972"/>
        <dbReference type="ChEBI" id="CHEBI:64428"/>
        <dbReference type="EC" id="2.8.1.7"/>
    </reaction>
</comment>
<dbReference type="EC" id="2.8.1.7" evidence="3"/>
<dbReference type="PANTHER" id="PTHR43586">
    <property type="entry name" value="CYSTEINE DESULFURASE"/>
    <property type="match status" value="1"/>
</dbReference>
<dbReference type="InterPro" id="IPR015421">
    <property type="entry name" value="PyrdxlP-dep_Trfase_major"/>
</dbReference>
<dbReference type="GO" id="GO:0006534">
    <property type="term" value="P:cysteine metabolic process"/>
    <property type="evidence" value="ECO:0007669"/>
    <property type="project" value="InterPro"/>
</dbReference>
<dbReference type="STRING" id="34097.SAMN02745150_00786"/>
<evidence type="ECO:0000256" key="6">
    <source>
        <dbReference type="ARBA" id="ARBA00050776"/>
    </source>
</evidence>
<dbReference type="GO" id="GO:0031071">
    <property type="term" value="F:cysteine desulfurase activity"/>
    <property type="evidence" value="ECO:0007669"/>
    <property type="project" value="UniProtKB-EC"/>
</dbReference>
<evidence type="ECO:0000256" key="4">
    <source>
        <dbReference type="ARBA" id="ARBA00022679"/>
    </source>
</evidence>
<reference evidence="10" key="1">
    <citation type="submission" date="2016-10" db="EMBL/GenBank/DDBJ databases">
        <authorList>
            <person name="Varghese N."/>
            <person name="Submissions S."/>
        </authorList>
    </citation>
    <scope>NUCLEOTIDE SEQUENCE [LARGE SCALE GENOMIC DNA]</scope>
    <source>
        <strain evidence="10">ATCC 43811</strain>
    </source>
</reference>
<dbReference type="OrthoDB" id="9804366at2"/>
<dbReference type="EMBL" id="FOKY01000004">
    <property type="protein sequence ID" value="SFB78445.1"/>
    <property type="molecule type" value="Genomic_DNA"/>
</dbReference>
<dbReference type="InterPro" id="IPR015424">
    <property type="entry name" value="PyrdxlP-dep_Trfase"/>
</dbReference>
<dbReference type="Gene3D" id="3.40.640.10">
    <property type="entry name" value="Type I PLP-dependent aspartate aminotransferase-like (Major domain)"/>
    <property type="match status" value="1"/>
</dbReference>
<dbReference type="PROSITE" id="PS00595">
    <property type="entry name" value="AA_TRANSFER_CLASS_5"/>
    <property type="match status" value="1"/>
</dbReference>
<evidence type="ECO:0000256" key="5">
    <source>
        <dbReference type="ARBA" id="ARBA00022898"/>
    </source>
</evidence>
<feature type="domain" description="Aminotransferase class V" evidence="8">
    <location>
        <begin position="27"/>
        <end position="397"/>
    </location>
</feature>
<dbReference type="SUPFAM" id="SSF53383">
    <property type="entry name" value="PLP-dependent transferases"/>
    <property type="match status" value="1"/>
</dbReference>
<dbReference type="Pfam" id="PF00266">
    <property type="entry name" value="Aminotran_5"/>
    <property type="match status" value="1"/>
</dbReference>
<comment type="cofactor">
    <cofactor evidence="1 7">
        <name>pyridoxal 5'-phosphate</name>
        <dbReference type="ChEBI" id="CHEBI:597326"/>
    </cofactor>
</comment>
<evidence type="ECO:0000256" key="2">
    <source>
        <dbReference type="ARBA" id="ARBA00010447"/>
    </source>
</evidence>
<evidence type="ECO:0000256" key="3">
    <source>
        <dbReference type="ARBA" id="ARBA00012239"/>
    </source>
</evidence>
<evidence type="ECO:0000313" key="10">
    <source>
        <dbReference type="Proteomes" id="UP000240042"/>
    </source>
</evidence>
<proteinExistence type="inferred from homology"/>
<dbReference type="Proteomes" id="UP000240042">
    <property type="component" value="Unassembled WGS sequence"/>
</dbReference>
<evidence type="ECO:0000256" key="1">
    <source>
        <dbReference type="ARBA" id="ARBA00001933"/>
    </source>
</evidence>
<organism evidence="9 10">
    <name type="scientific">Brevinema andersonii</name>
    <dbReference type="NCBI Taxonomy" id="34097"/>
    <lineage>
        <taxon>Bacteria</taxon>
        <taxon>Pseudomonadati</taxon>
        <taxon>Spirochaetota</taxon>
        <taxon>Spirochaetia</taxon>
        <taxon>Brevinematales</taxon>
        <taxon>Brevinemataceae</taxon>
        <taxon>Brevinema</taxon>
    </lineage>
</organism>
<dbReference type="InterPro" id="IPR015422">
    <property type="entry name" value="PyrdxlP-dep_Trfase_small"/>
</dbReference>
<dbReference type="Gene3D" id="3.90.1150.10">
    <property type="entry name" value="Aspartate Aminotransferase, domain 1"/>
    <property type="match status" value="1"/>
</dbReference>
<dbReference type="InterPro" id="IPR010970">
    <property type="entry name" value="Cys_dSase_SufS"/>
</dbReference>
<dbReference type="RefSeq" id="WP_092318844.1">
    <property type="nucleotide sequence ID" value="NZ_FOKY01000004.1"/>
</dbReference>
<keyword evidence="4" id="KW-0808">Transferase</keyword>
<protein>
    <recommendedName>
        <fullName evidence="3">cysteine desulfurase</fullName>
        <ecNumber evidence="3">2.8.1.7</ecNumber>
    </recommendedName>
</protein>
<name>A0A1I1DTZ9_BREAD</name>
<dbReference type="GO" id="GO:0030170">
    <property type="term" value="F:pyridoxal phosphate binding"/>
    <property type="evidence" value="ECO:0007669"/>
    <property type="project" value="InterPro"/>
</dbReference>
<dbReference type="InterPro" id="IPR020578">
    <property type="entry name" value="Aminotrans_V_PyrdxlP_BS"/>
</dbReference>
<dbReference type="InterPro" id="IPR000192">
    <property type="entry name" value="Aminotrans_V_dom"/>
</dbReference>
<dbReference type="PANTHER" id="PTHR43586:SF8">
    <property type="entry name" value="CYSTEINE DESULFURASE 1, CHLOROPLASTIC"/>
    <property type="match status" value="1"/>
</dbReference>
<sequence length="411" mass="45674">MAELGQVIASIRDNFSFFSMPNNQNWVYFDNAATALKPDAVLKAVHGYDTEYTANIHRAVFDNSYKASEAYENARSITARFLGATYPEEVIFTSGTTASVNLFARSFAETFLQPGDRVVLSEMEHHANMLPWQKLACEFNFELAFIPITEKGELDLSDIDILLSSNTKLLAITAVSNTLGTINPIDFLAEKCKEKNIFVFVDAAQSVTHQPYCLAESAIDFLAFSGHKIFGPTGIGVLWGRKDLLKKMPPFFYGGGMVYDVSLEQATYASLPSRFEAGTPPIAQAIGLGAALEYVQQLGWQAIKEIEAQNIERGKKIFNRFKDYVSLVGDSTNRVPIFSFAVDGIHPHDAGSFFSEAKVAVRTGHQCTQPVMKRYCLPSVSRISASIYNTEQDWQQFEAALSALLEFFYVK</sequence>
<keyword evidence="5" id="KW-0663">Pyridoxal phosphate</keyword>
<gene>
    <name evidence="9" type="ORF">SAMN02745150_00786</name>
</gene>
<dbReference type="AlphaFoldDB" id="A0A1I1DTZ9"/>
<dbReference type="CDD" id="cd06453">
    <property type="entry name" value="SufS_like"/>
    <property type="match status" value="1"/>
</dbReference>
<evidence type="ECO:0000256" key="7">
    <source>
        <dbReference type="RuleBase" id="RU004504"/>
    </source>
</evidence>